<dbReference type="GO" id="GO:0009279">
    <property type="term" value="C:cell outer membrane"/>
    <property type="evidence" value="ECO:0007669"/>
    <property type="project" value="UniProtKB-SubCell"/>
</dbReference>
<gene>
    <name evidence="15" type="ORF">C8E02_2175</name>
</gene>
<feature type="chain" id="PRO_5019797350" evidence="12">
    <location>
        <begin position="29"/>
        <end position="665"/>
    </location>
</feature>
<dbReference type="PROSITE" id="PS52016">
    <property type="entry name" value="TONB_DEPENDENT_REC_3"/>
    <property type="match status" value="1"/>
</dbReference>
<dbReference type="GO" id="GO:0015344">
    <property type="term" value="F:siderophore uptake transmembrane transporter activity"/>
    <property type="evidence" value="ECO:0007669"/>
    <property type="project" value="TreeGrafter"/>
</dbReference>
<feature type="domain" description="TonB-dependent receptor-like beta-barrel" evidence="13">
    <location>
        <begin position="260"/>
        <end position="627"/>
    </location>
</feature>
<accession>A0A495BA78</accession>
<evidence type="ECO:0000259" key="13">
    <source>
        <dbReference type="Pfam" id="PF00593"/>
    </source>
</evidence>
<dbReference type="Gene3D" id="2.170.130.10">
    <property type="entry name" value="TonB-dependent receptor, plug domain"/>
    <property type="match status" value="1"/>
</dbReference>
<sequence length="665" mass="72567">MTHTLPPPFRLPLLSVMLLVGWSSAALAEDGVSQLPTVVVSAKTPTLDKTIRQDELADSQARDLSDIYRKDSEISVGGGGNAIAQKVYIRGMEESMLNLSVDGAQINGKVYHHQSALVIDPQLLKTVEVEKGTAAASAGPGALGGAIRLETIDARDMLRDGRDFAMALTGGWSSNKGWRSMATVAGQLDERFDGLVSGSLLETQNYKSGDGQLIDNSATEQQNLLAKFGFTLSPEHRLSASYQHSNDEGIRNARANMMPVFANPQLPNDPIPQRLTRDTATLRYQGGKLGVVDKVDATVYQSVVESERTNKVGRTYGEEITTTGMDVGLRSYLGAHVLKYGLNWREEDTAARNIANPYGLTGSGTESLGVMGGYVESLLDFDPVTVSAGVRFDDYEYTDNHRQRYNSSGFSPSAGISWQVLDSLKLSAGHSRALRGVGPKEAFMLDIARWKNASDIDPEKASNSELGFRFDRGGLSLSGNVYQQDIKNFITSMACAGAPAGCRDNAGDARIKGYELGAEYRSGALTTGLSVAHSKPRLNDKPFYDGDLGLGSSSGRTWVLHASYDLPAYNMDFGWSGRFVESLAYRPVGAAVGVSRTKQGYGVHDIYINWRPLHKDTLTLNLAVKNLLNKHYYDHTTYAYQVYQQRVLGYPEAGRDVRLQATYRY</sequence>
<dbReference type="CDD" id="cd01347">
    <property type="entry name" value="ligand_gated_channel"/>
    <property type="match status" value="1"/>
</dbReference>
<comment type="subcellular location">
    <subcellularLocation>
        <location evidence="1 10">Cell outer membrane</location>
        <topology evidence="1 10">Multi-pass membrane protein</topology>
    </subcellularLocation>
</comment>
<keyword evidence="3 10" id="KW-0813">Transport</keyword>
<keyword evidence="8 15" id="KW-0675">Receptor</keyword>
<evidence type="ECO:0000313" key="16">
    <source>
        <dbReference type="Proteomes" id="UP000279384"/>
    </source>
</evidence>
<evidence type="ECO:0000256" key="3">
    <source>
        <dbReference type="ARBA" id="ARBA00022448"/>
    </source>
</evidence>
<keyword evidence="7 10" id="KW-0472">Membrane</keyword>
<protein>
    <submittedName>
        <fullName evidence="15">Hemoglobin/transferrin/lactoferrin receptor protein</fullName>
    </submittedName>
</protein>
<feature type="domain" description="TonB-dependent receptor plug" evidence="14">
    <location>
        <begin position="44"/>
        <end position="146"/>
    </location>
</feature>
<dbReference type="Proteomes" id="UP000279384">
    <property type="component" value="Unassembled WGS sequence"/>
</dbReference>
<evidence type="ECO:0000256" key="1">
    <source>
        <dbReference type="ARBA" id="ARBA00004571"/>
    </source>
</evidence>
<dbReference type="InterPro" id="IPR000531">
    <property type="entry name" value="Beta-barrel_TonB"/>
</dbReference>
<keyword evidence="12" id="KW-0732">Signal</keyword>
<dbReference type="PANTHER" id="PTHR30069:SF41">
    <property type="entry name" value="HEME_HEMOPEXIN UTILIZATION PROTEIN C"/>
    <property type="match status" value="1"/>
</dbReference>
<keyword evidence="9 10" id="KW-0998">Cell outer membrane</keyword>
<name>A0A495BA78_VOGIN</name>
<keyword evidence="5 10" id="KW-0812">Transmembrane</keyword>
<dbReference type="PANTHER" id="PTHR30069">
    <property type="entry name" value="TONB-DEPENDENT OUTER MEMBRANE RECEPTOR"/>
    <property type="match status" value="1"/>
</dbReference>
<evidence type="ECO:0000256" key="8">
    <source>
        <dbReference type="ARBA" id="ARBA00023170"/>
    </source>
</evidence>
<evidence type="ECO:0000256" key="5">
    <source>
        <dbReference type="ARBA" id="ARBA00022692"/>
    </source>
</evidence>
<proteinExistence type="inferred from homology"/>
<comment type="caution">
    <text evidence="15">The sequence shown here is derived from an EMBL/GenBank/DDBJ whole genome shotgun (WGS) entry which is preliminary data.</text>
</comment>
<evidence type="ECO:0000256" key="12">
    <source>
        <dbReference type="SAM" id="SignalP"/>
    </source>
</evidence>
<reference evidence="15 16" key="1">
    <citation type="submission" date="2018-10" db="EMBL/GenBank/DDBJ databases">
        <title>Genomic Encyclopedia of Type Strains, Phase IV (KMG-IV): sequencing the most valuable type-strain genomes for metagenomic binning, comparative biology and taxonomic classification.</title>
        <authorList>
            <person name="Goeker M."/>
        </authorList>
    </citation>
    <scope>NUCLEOTIDE SEQUENCE [LARGE SCALE GENOMIC DNA]</scope>
    <source>
        <strain evidence="15 16">DSM 3303</strain>
    </source>
</reference>
<evidence type="ECO:0000313" key="15">
    <source>
        <dbReference type="EMBL" id="RKQ57871.1"/>
    </source>
</evidence>
<dbReference type="InterPro" id="IPR036942">
    <property type="entry name" value="Beta-barrel_TonB_sf"/>
</dbReference>
<feature type="signal peptide" evidence="12">
    <location>
        <begin position="1"/>
        <end position="28"/>
    </location>
</feature>
<dbReference type="AlphaFoldDB" id="A0A495BA78"/>
<dbReference type="Pfam" id="PF07715">
    <property type="entry name" value="Plug"/>
    <property type="match status" value="1"/>
</dbReference>
<dbReference type="RefSeq" id="WP_170152142.1">
    <property type="nucleotide sequence ID" value="NZ_RBID01000015.1"/>
</dbReference>
<keyword evidence="6 11" id="KW-0798">TonB box</keyword>
<evidence type="ECO:0000256" key="4">
    <source>
        <dbReference type="ARBA" id="ARBA00022452"/>
    </source>
</evidence>
<comment type="similarity">
    <text evidence="2 10 11">Belongs to the TonB-dependent receptor family.</text>
</comment>
<dbReference type="InterPro" id="IPR037066">
    <property type="entry name" value="Plug_dom_sf"/>
</dbReference>
<evidence type="ECO:0000256" key="6">
    <source>
        <dbReference type="ARBA" id="ARBA00023077"/>
    </source>
</evidence>
<evidence type="ECO:0000259" key="14">
    <source>
        <dbReference type="Pfam" id="PF07715"/>
    </source>
</evidence>
<dbReference type="InterPro" id="IPR039426">
    <property type="entry name" value="TonB-dep_rcpt-like"/>
</dbReference>
<evidence type="ECO:0000256" key="9">
    <source>
        <dbReference type="ARBA" id="ARBA00023237"/>
    </source>
</evidence>
<dbReference type="SUPFAM" id="SSF56935">
    <property type="entry name" value="Porins"/>
    <property type="match status" value="1"/>
</dbReference>
<evidence type="ECO:0000256" key="7">
    <source>
        <dbReference type="ARBA" id="ARBA00023136"/>
    </source>
</evidence>
<evidence type="ECO:0000256" key="11">
    <source>
        <dbReference type="RuleBase" id="RU003357"/>
    </source>
</evidence>
<dbReference type="EMBL" id="RBID01000015">
    <property type="protein sequence ID" value="RKQ57871.1"/>
    <property type="molecule type" value="Genomic_DNA"/>
</dbReference>
<dbReference type="Gene3D" id="2.40.170.20">
    <property type="entry name" value="TonB-dependent receptor, beta-barrel domain"/>
    <property type="match status" value="1"/>
</dbReference>
<dbReference type="Pfam" id="PF00593">
    <property type="entry name" value="TonB_dep_Rec_b-barrel"/>
    <property type="match status" value="1"/>
</dbReference>
<dbReference type="InterPro" id="IPR012910">
    <property type="entry name" value="Plug_dom"/>
</dbReference>
<evidence type="ECO:0000256" key="2">
    <source>
        <dbReference type="ARBA" id="ARBA00009810"/>
    </source>
</evidence>
<organism evidence="15 16">
    <name type="scientific">Vogesella indigofera</name>
    <name type="common">Pseudomonas indigofera</name>
    <dbReference type="NCBI Taxonomy" id="45465"/>
    <lineage>
        <taxon>Bacteria</taxon>
        <taxon>Pseudomonadati</taxon>
        <taxon>Pseudomonadota</taxon>
        <taxon>Betaproteobacteria</taxon>
        <taxon>Neisseriales</taxon>
        <taxon>Chromobacteriaceae</taxon>
        <taxon>Vogesella</taxon>
    </lineage>
</organism>
<evidence type="ECO:0000256" key="10">
    <source>
        <dbReference type="PROSITE-ProRule" id="PRU01360"/>
    </source>
</evidence>
<dbReference type="GO" id="GO:0044718">
    <property type="term" value="P:siderophore transmembrane transport"/>
    <property type="evidence" value="ECO:0007669"/>
    <property type="project" value="TreeGrafter"/>
</dbReference>
<keyword evidence="4 10" id="KW-1134">Transmembrane beta strand</keyword>